<dbReference type="Proteomes" id="UP000193144">
    <property type="component" value="Unassembled WGS sequence"/>
</dbReference>
<protein>
    <submittedName>
        <fullName evidence="1">Uncharacterized protein</fullName>
    </submittedName>
</protein>
<proteinExistence type="predicted"/>
<dbReference type="EMBL" id="MCFA01000048">
    <property type="protein sequence ID" value="ORY12736.1"/>
    <property type="molecule type" value="Genomic_DNA"/>
</dbReference>
<reference evidence="1 2" key="1">
    <citation type="submission" date="2016-07" db="EMBL/GenBank/DDBJ databases">
        <title>Pervasive Adenine N6-methylation of Active Genes in Fungi.</title>
        <authorList>
            <consortium name="DOE Joint Genome Institute"/>
            <person name="Mondo S.J."/>
            <person name="Dannebaum R.O."/>
            <person name="Kuo R.C."/>
            <person name="Labutti K."/>
            <person name="Haridas S."/>
            <person name="Kuo A."/>
            <person name="Salamov A."/>
            <person name="Ahrendt S.R."/>
            <person name="Lipzen A."/>
            <person name="Sullivan W."/>
            <person name="Andreopoulos W.B."/>
            <person name="Clum A."/>
            <person name="Lindquist E."/>
            <person name="Daum C."/>
            <person name="Ramamoorthy G.K."/>
            <person name="Gryganskyi A."/>
            <person name="Culley D."/>
            <person name="Magnuson J.K."/>
            <person name="James T.Y."/>
            <person name="O'Malley M.A."/>
            <person name="Stajich J.E."/>
            <person name="Spatafora J.W."/>
            <person name="Visel A."/>
            <person name="Grigoriev I.V."/>
        </authorList>
    </citation>
    <scope>NUCLEOTIDE SEQUENCE [LARGE SCALE GENOMIC DNA]</scope>
    <source>
        <strain evidence="1 2">CBS 115471</strain>
    </source>
</reference>
<evidence type="ECO:0000313" key="2">
    <source>
        <dbReference type="Proteomes" id="UP000193144"/>
    </source>
</evidence>
<keyword evidence="2" id="KW-1185">Reference proteome</keyword>
<comment type="caution">
    <text evidence="1">The sequence shown here is derived from an EMBL/GenBank/DDBJ whole genome shotgun (WGS) entry which is preliminary data.</text>
</comment>
<evidence type="ECO:0000313" key="1">
    <source>
        <dbReference type="EMBL" id="ORY12736.1"/>
    </source>
</evidence>
<dbReference type="AlphaFoldDB" id="A0A1Y1ZR70"/>
<gene>
    <name evidence="1" type="ORF">BCR34DRAFT_288397</name>
</gene>
<accession>A0A1Y1ZR70</accession>
<name>A0A1Y1ZR70_9PLEO</name>
<organism evidence="1 2">
    <name type="scientific">Clohesyomyces aquaticus</name>
    <dbReference type="NCBI Taxonomy" id="1231657"/>
    <lineage>
        <taxon>Eukaryota</taxon>
        <taxon>Fungi</taxon>
        <taxon>Dikarya</taxon>
        <taxon>Ascomycota</taxon>
        <taxon>Pezizomycotina</taxon>
        <taxon>Dothideomycetes</taxon>
        <taxon>Pleosporomycetidae</taxon>
        <taxon>Pleosporales</taxon>
        <taxon>Lindgomycetaceae</taxon>
        <taxon>Clohesyomyces</taxon>
    </lineage>
</organism>
<sequence length="174" mass="19124">MFRQYTVLLQHRNHNPEDTVRLACTFHSAALRYLQISGYSIVAFSQTSKIQPRINASGVLRGLLPPSLCDPSPKPVSSPTPHSIGCMDEEPLTSGLSVQPRLGFVLLREYSDMYILAILYSIHAASSRALRSPKLYHVSGLVPFSLPKTSARMVPGPVCIFTDGRTNGFPECPP</sequence>